<proteinExistence type="predicted"/>
<dbReference type="EMBL" id="JAEAOA010000007">
    <property type="protein sequence ID" value="KAK3596065.1"/>
    <property type="molecule type" value="Genomic_DNA"/>
</dbReference>
<dbReference type="Proteomes" id="UP001195483">
    <property type="component" value="Unassembled WGS sequence"/>
</dbReference>
<keyword evidence="3" id="KW-1185">Reference proteome</keyword>
<accession>A0AAE0SQZ2</accession>
<reference evidence="2" key="3">
    <citation type="submission" date="2023-05" db="EMBL/GenBank/DDBJ databases">
        <authorList>
            <person name="Smith C.H."/>
        </authorList>
    </citation>
    <scope>NUCLEOTIDE SEQUENCE</scope>
    <source>
        <strain evidence="2">CHS0354</strain>
        <tissue evidence="2">Mantle</tissue>
    </source>
</reference>
<evidence type="ECO:0000313" key="2">
    <source>
        <dbReference type="EMBL" id="KAK3596065.1"/>
    </source>
</evidence>
<dbReference type="AlphaFoldDB" id="A0AAE0SQZ2"/>
<reference evidence="2" key="1">
    <citation type="journal article" date="2021" name="Genome Biol. Evol.">
        <title>A High-Quality Reference Genome for a Parasitic Bivalve with Doubly Uniparental Inheritance (Bivalvia: Unionida).</title>
        <authorList>
            <person name="Smith C.H."/>
        </authorList>
    </citation>
    <scope>NUCLEOTIDE SEQUENCE</scope>
    <source>
        <strain evidence="2">CHS0354</strain>
    </source>
</reference>
<reference evidence="2" key="2">
    <citation type="journal article" date="2021" name="Genome Biol. Evol.">
        <title>Developing a high-quality reference genome for a parasitic bivalve with doubly uniparental inheritance (Bivalvia: Unionida).</title>
        <authorList>
            <person name="Smith C.H."/>
        </authorList>
    </citation>
    <scope>NUCLEOTIDE SEQUENCE</scope>
    <source>
        <strain evidence="2">CHS0354</strain>
        <tissue evidence="2">Mantle</tissue>
    </source>
</reference>
<evidence type="ECO:0000313" key="3">
    <source>
        <dbReference type="Proteomes" id="UP001195483"/>
    </source>
</evidence>
<feature type="region of interest" description="Disordered" evidence="1">
    <location>
        <begin position="39"/>
        <end position="69"/>
    </location>
</feature>
<gene>
    <name evidence="2" type="ORF">CHS0354_000004</name>
</gene>
<organism evidence="2 3">
    <name type="scientific">Potamilus streckersoni</name>
    <dbReference type="NCBI Taxonomy" id="2493646"/>
    <lineage>
        <taxon>Eukaryota</taxon>
        <taxon>Metazoa</taxon>
        <taxon>Spiralia</taxon>
        <taxon>Lophotrochozoa</taxon>
        <taxon>Mollusca</taxon>
        <taxon>Bivalvia</taxon>
        <taxon>Autobranchia</taxon>
        <taxon>Heteroconchia</taxon>
        <taxon>Palaeoheterodonta</taxon>
        <taxon>Unionida</taxon>
        <taxon>Unionoidea</taxon>
        <taxon>Unionidae</taxon>
        <taxon>Ambleminae</taxon>
        <taxon>Lampsilini</taxon>
        <taxon>Potamilus</taxon>
    </lineage>
</organism>
<name>A0AAE0SQZ2_9BIVA</name>
<protein>
    <submittedName>
        <fullName evidence="2">Uncharacterized protein</fullName>
    </submittedName>
</protein>
<comment type="caution">
    <text evidence="2">The sequence shown here is derived from an EMBL/GenBank/DDBJ whole genome shotgun (WGS) entry which is preliminary data.</text>
</comment>
<feature type="region of interest" description="Disordered" evidence="1">
    <location>
        <begin position="113"/>
        <end position="143"/>
    </location>
</feature>
<evidence type="ECO:0000256" key="1">
    <source>
        <dbReference type="SAM" id="MobiDB-lite"/>
    </source>
</evidence>
<sequence length="143" mass="16650">MDSSNNPPSIKGDTSSMEEFLQALRDIQTINVDKLTAHLSQSSKQTNPDVSETLMPHSGHALESQKRERERLRKRLEEEKGFREEYLNVFGKKKIKDVNKLIENMGDEIKRLEEENKKLDEKNKSMEKEMRKAITEKDNAMTQ</sequence>
<feature type="compositionally biased region" description="Polar residues" evidence="1">
    <location>
        <begin position="39"/>
        <end position="50"/>
    </location>
</feature>